<accession>A0A1S2YCK2</accession>
<dbReference type="Proteomes" id="UP000087171">
    <property type="component" value="Chromosome Ca5"/>
</dbReference>
<dbReference type="AlphaFoldDB" id="A0A1S2YCK2"/>
<dbReference type="PaxDb" id="3827-XP_004502164.1"/>
<dbReference type="InterPro" id="IPR038765">
    <property type="entry name" value="Papain-like_cys_pep_sf"/>
</dbReference>
<protein>
    <submittedName>
        <fullName evidence="2">Uncharacterized protein LOC101493221</fullName>
    </submittedName>
</protein>
<dbReference type="SUPFAM" id="SSF54001">
    <property type="entry name" value="Cysteine proteinases"/>
    <property type="match status" value="1"/>
</dbReference>
<reference evidence="1" key="1">
    <citation type="journal article" date="2013" name="Nat. Biotechnol.">
        <title>Draft genome sequence of chickpea (Cicer arietinum) provides a resource for trait improvement.</title>
        <authorList>
            <person name="Varshney R.K."/>
            <person name="Song C."/>
            <person name="Saxena R.K."/>
            <person name="Azam S."/>
            <person name="Yu S."/>
            <person name="Sharpe A.G."/>
            <person name="Cannon S."/>
            <person name="Baek J."/>
            <person name="Rosen B.D."/>
            <person name="Tar'an B."/>
            <person name="Millan T."/>
            <person name="Zhang X."/>
            <person name="Ramsay L.D."/>
            <person name="Iwata A."/>
            <person name="Wang Y."/>
            <person name="Nelson W."/>
            <person name="Farmer A.D."/>
            <person name="Gaur P.M."/>
            <person name="Soderlund C."/>
            <person name="Penmetsa R.V."/>
            <person name="Xu C."/>
            <person name="Bharti A.K."/>
            <person name="He W."/>
            <person name="Winter P."/>
            <person name="Zhao S."/>
            <person name="Hane J.K."/>
            <person name="Carrasquilla-Garcia N."/>
            <person name="Condie J.A."/>
            <person name="Upadhyaya H.D."/>
            <person name="Luo M.C."/>
            <person name="Thudi M."/>
            <person name="Gowda C.L."/>
            <person name="Singh N.P."/>
            <person name="Lichtenzveig J."/>
            <person name="Gali K.K."/>
            <person name="Rubio J."/>
            <person name="Nadarajan N."/>
            <person name="Dolezel J."/>
            <person name="Bansal K.C."/>
            <person name="Xu X."/>
            <person name="Edwards D."/>
            <person name="Zhang G."/>
            <person name="Kahl G."/>
            <person name="Gil J."/>
            <person name="Singh K.B."/>
            <person name="Datta S.K."/>
            <person name="Jackson S.A."/>
            <person name="Wang J."/>
            <person name="Cook D.R."/>
        </authorList>
    </citation>
    <scope>NUCLEOTIDE SEQUENCE [LARGE SCALE GENOMIC DNA]</scope>
    <source>
        <strain evidence="1">cv. CDC Frontier</strain>
    </source>
</reference>
<dbReference type="RefSeq" id="XP_004502164.1">
    <property type="nucleotide sequence ID" value="XM_004502107.3"/>
</dbReference>
<proteinExistence type="predicted"/>
<keyword evidence="1" id="KW-1185">Reference proteome</keyword>
<reference evidence="2" key="2">
    <citation type="submission" date="2025-08" db="UniProtKB">
        <authorList>
            <consortium name="RefSeq"/>
        </authorList>
    </citation>
    <scope>IDENTIFICATION</scope>
    <source>
        <tissue evidence="2">Etiolated seedlings</tissue>
    </source>
</reference>
<evidence type="ECO:0000313" key="2">
    <source>
        <dbReference type="RefSeq" id="XP_004502164.1"/>
    </source>
</evidence>
<evidence type="ECO:0000313" key="1">
    <source>
        <dbReference type="Proteomes" id="UP000087171"/>
    </source>
</evidence>
<dbReference type="OrthoDB" id="1453164at2759"/>
<gene>
    <name evidence="2" type="primary">LOC101493221</name>
</gene>
<dbReference type="Gene3D" id="3.90.70.10">
    <property type="entry name" value="Cysteine proteinases"/>
    <property type="match status" value="1"/>
</dbReference>
<organism evidence="1 2">
    <name type="scientific">Cicer arietinum</name>
    <name type="common">Chickpea</name>
    <name type="synonym">Garbanzo</name>
    <dbReference type="NCBI Taxonomy" id="3827"/>
    <lineage>
        <taxon>Eukaryota</taxon>
        <taxon>Viridiplantae</taxon>
        <taxon>Streptophyta</taxon>
        <taxon>Embryophyta</taxon>
        <taxon>Tracheophyta</taxon>
        <taxon>Spermatophyta</taxon>
        <taxon>Magnoliopsida</taxon>
        <taxon>eudicotyledons</taxon>
        <taxon>Gunneridae</taxon>
        <taxon>Pentapetalae</taxon>
        <taxon>rosids</taxon>
        <taxon>fabids</taxon>
        <taxon>Fabales</taxon>
        <taxon>Fabaceae</taxon>
        <taxon>Papilionoideae</taxon>
        <taxon>50 kb inversion clade</taxon>
        <taxon>NPAAA clade</taxon>
        <taxon>Hologalegina</taxon>
        <taxon>IRL clade</taxon>
        <taxon>Cicereae</taxon>
        <taxon>Cicer</taxon>
    </lineage>
</organism>
<sequence length="125" mass="14643">MENGRRIILSPQDIYNHLIKTAEEDDEGRSVSDTIVWLRENGFLLEQDCPYVGTFMPSIHTRKIFLKITTYQRINLLEEISVKKEKNKLLHKRLESAVRNTPVVAQMVWLPEMKKLKGMVYTLVL</sequence>
<name>A0A1S2YCK2_CICAR</name>